<dbReference type="GO" id="GO:0008270">
    <property type="term" value="F:zinc ion binding"/>
    <property type="evidence" value="ECO:0007669"/>
    <property type="project" value="TreeGrafter"/>
</dbReference>
<dbReference type="GO" id="GO:0043171">
    <property type="term" value="P:peptide catabolic process"/>
    <property type="evidence" value="ECO:0007669"/>
    <property type="project" value="TreeGrafter"/>
</dbReference>
<protein>
    <recommendedName>
        <fullName evidence="2">ERAP1-like C-terminal domain-containing protein</fullName>
    </recommendedName>
</protein>
<dbReference type="AlphaFoldDB" id="A0A8J2M0X5"/>
<organism evidence="3 4">
    <name type="scientific">Cercopithifilaria johnstoni</name>
    <dbReference type="NCBI Taxonomy" id="2874296"/>
    <lineage>
        <taxon>Eukaryota</taxon>
        <taxon>Metazoa</taxon>
        <taxon>Ecdysozoa</taxon>
        <taxon>Nematoda</taxon>
        <taxon>Chromadorea</taxon>
        <taxon>Rhabditida</taxon>
        <taxon>Spirurina</taxon>
        <taxon>Spiruromorpha</taxon>
        <taxon>Filarioidea</taxon>
        <taxon>Onchocercidae</taxon>
        <taxon>Cercopithifilaria</taxon>
    </lineage>
</organism>
<dbReference type="InterPro" id="IPR050344">
    <property type="entry name" value="Peptidase_M1_aminopeptidases"/>
</dbReference>
<evidence type="ECO:0000259" key="2">
    <source>
        <dbReference type="Pfam" id="PF11838"/>
    </source>
</evidence>
<dbReference type="GO" id="GO:0005737">
    <property type="term" value="C:cytoplasm"/>
    <property type="evidence" value="ECO:0007669"/>
    <property type="project" value="TreeGrafter"/>
</dbReference>
<gene>
    <name evidence="3" type="ORF">CJOHNSTONI_LOCUS1408</name>
</gene>
<evidence type="ECO:0000256" key="1">
    <source>
        <dbReference type="ARBA" id="ARBA00010136"/>
    </source>
</evidence>
<dbReference type="GO" id="GO:0006508">
    <property type="term" value="P:proteolysis"/>
    <property type="evidence" value="ECO:0007669"/>
    <property type="project" value="TreeGrafter"/>
</dbReference>
<proteinExistence type="inferred from homology"/>
<dbReference type="Pfam" id="PF11838">
    <property type="entry name" value="ERAP1_C"/>
    <property type="match status" value="1"/>
</dbReference>
<dbReference type="PANTHER" id="PTHR11533:SF174">
    <property type="entry name" value="PUROMYCIN-SENSITIVE AMINOPEPTIDASE-RELATED"/>
    <property type="match status" value="1"/>
</dbReference>
<dbReference type="Proteomes" id="UP000746747">
    <property type="component" value="Unassembled WGS sequence"/>
</dbReference>
<dbReference type="GO" id="GO:0005615">
    <property type="term" value="C:extracellular space"/>
    <property type="evidence" value="ECO:0007669"/>
    <property type="project" value="TreeGrafter"/>
</dbReference>
<name>A0A8J2M0X5_9BILA</name>
<dbReference type="GO" id="GO:0042277">
    <property type="term" value="F:peptide binding"/>
    <property type="evidence" value="ECO:0007669"/>
    <property type="project" value="TreeGrafter"/>
</dbReference>
<comment type="similarity">
    <text evidence="1">Belongs to the peptidase M1 family.</text>
</comment>
<accession>A0A8J2M0X5</accession>
<dbReference type="GO" id="GO:0070006">
    <property type="term" value="F:metalloaminopeptidase activity"/>
    <property type="evidence" value="ECO:0007669"/>
    <property type="project" value="TreeGrafter"/>
</dbReference>
<feature type="non-terminal residue" evidence="3">
    <location>
        <position position="1"/>
    </location>
</feature>
<reference evidence="3" key="1">
    <citation type="submission" date="2021-09" db="EMBL/GenBank/DDBJ databases">
        <authorList>
            <consortium name="Pathogen Informatics"/>
        </authorList>
    </citation>
    <scope>NUCLEOTIDE SEQUENCE</scope>
</reference>
<dbReference type="PANTHER" id="PTHR11533">
    <property type="entry name" value="PROTEASE M1 ZINC METALLOPROTEASE"/>
    <property type="match status" value="1"/>
</dbReference>
<evidence type="ECO:0000313" key="4">
    <source>
        <dbReference type="Proteomes" id="UP000746747"/>
    </source>
</evidence>
<comment type="caution">
    <text evidence="3">The sequence shown here is derived from an EMBL/GenBank/DDBJ whole genome shotgun (WGS) entry which is preliminary data.</text>
</comment>
<dbReference type="OrthoDB" id="275509at2759"/>
<feature type="domain" description="ERAP1-like C-terminal" evidence="2">
    <location>
        <begin position="5"/>
        <end position="279"/>
    </location>
</feature>
<keyword evidence="4" id="KW-1185">Reference proteome</keyword>
<evidence type="ECO:0000313" key="3">
    <source>
        <dbReference type="EMBL" id="CAG9530970.1"/>
    </source>
</evidence>
<sequence>NSFQVKSGRESAKQFLLLLESSVNEDDYTIWSTLNSGIAELSNVLSHYDPTIRSKFNKFIVKILTPVADRLGWEAKPNEDSQIALLRALILGRLGRCDHEETIKTGREKFLEHIRNKTELHPDLRPTIYGMMGRHYGKEGLQELKEIYETVGFGEVERNCIVAMSQTTDVELLKEVFEYGIKNGKVRPQNIIHLFCGACVSKSGQDFVWKYFKDCTKLLLQKFGGANSSLFQCCFRTSAGCHCSSTMVKEVEDFVCSCLGADEARTLNRATQQIIESIRLNEQLLERNVDVIGEYLTAGGF</sequence>
<dbReference type="EMBL" id="CAKAEH010000437">
    <property type="protein sequence ID" value="CAG9530970.1"/>
    <property type="molecule type" value="Genomic_DNA"/>
</dbReference>
<dbReference type="InterPro" id="IPR024571">
    <property type="entry name" value="ERAP1-like_C_dom"/>
</dbReference>
<dbReference type="Gene3D" id="1.25.50.20">
    <property type="match status" value="1"/>
</dbReference>
<dbReference type="GO" id="GO:0016020">
    <property type="term" value="C:membrane"/>
    <property type="evidence" value="ECO:0007669"/>
    <property type="project" value="TreeGrafter"/>
</dbReference>